<dbReference type="PANTHER" id="PTHR21625">
    <property type="entry name" value="NYD-SP28 PROTEIN"/>
    <property type="match status" value="1"/>
</dbReference>
<proteinExistence type="inferred from homology"/>
<comment type="subcellular location">
    <subcellularLocation>
        <location evidence="1">Cytoplasm</location>
        <location evidence="1">Cytoskeleton</location>
        <location evidence="1">Flagellum axoneme</location>
    </subcellularLocation>
    <subcellularLocation>
        <location evidence="8">Cytoplasm</location>
        <location evidence="8">Cytoskeleton</location>
        <location evidence="8">Flagellum basal body</location>
    </subcellularLocation>
</comment>
<keyword evidence="2" id="KW-0963">Cytoplasm</keyword>
<reference evidence="14 15" key="1">
    <citation type="submission" date="2024-06" db="EMBL/GenBank/DDBJ databases">
        <authorList>
            <person name="Kraege A."/>
            <person name="Thomma B."/>
        </authorList>
    </citation>
    <scope>NUCLEOTIDE SEQUENCE [LARGE SCALE GENOMIC DNA]</scope>
</reference>
<keyword evidence="3" id="KW-0282">Flagellum</keyword>
<keyword evidence="7" id="KW-0966">Cell projection</keyword>
<evidence type="ECO:0000256" key="1">
    <source>
        <dbReference type="ARBA" id="ARBA00004611"/>
    </source>
</evidence>
<evidence type="ECO:0000256" key="5">
    <source>
        <dbReference type="ARBA" id="ARBA00023069"/>
    </source>
</evidence>
<gene>
    <name evidence="14" type="primary">g1874</name>
    <name evidence="14" type="ORF">VP750_LOCUS1601</name>
</gene>
<evidence type="ECO:0000313" key="15">
    <source>
        <dbReference type="Proteomes" id="UP001497392"/>
    </source>
</evidence>
<feature type="domain" description="Dynein regulatory complex protein 1/2 N-terminal" evidence="13">
    <location>
        <begin position="27"/>
        <end position="123"/>
    </location>
</feature>
<keyword evidence="5" id="KW-0969">Cilium</keyword>
<evidence type="ECO:0000256" key="8">
    <source>
        <dbReference type="ARBA" id="ARBA00037841"/>
    </source>
</evidence>
<dbReference type="Proteomes" id="UP001497392">
    <property type="component" value="Unassembled WGS sequence"/>
</dbReference>
<evidence type="ECO:0000256" key="9">
    <source>
        <dbReference type="ARBA" id="ARBA00038424"/>
    </source>
</evidence>
<evidence type="ECO:0000256" key="7">
    <source>
        <dbReference type="ARBA" id="ARBA00023273"/>
    </source>
</evidence>
<keyword evidence="4" id="KW-0175">Coiled coil</keyword>
<evidence type="ECO:0000256" key="10">
    <source>
        <dbReference type="ARBA" id="ARBA00040899"/>
    </source>
</evidence>
<evidence type="ECO:0000313" key="14">
    <source>
        <dbReference type="EMBL" id="CAL5219942.1"/>
    </source>
</evidence>
<feature type="region of interest" description="Disordered" evidence="12">
    <location>
        <begin position="306"/>
        <end position="340"/>
    </location>
</feature>
<dbReference type="EMBL" id="CAXHTA020000002">
    <property type="protein sequence ID" value="CAL5219942.1"/>
    <property type="molecule type" value="Genomic_DNA"/>
</dbReference>
<name>A0ABP1FQY4_9CHLO</name>
<evidence type="ECO:0000256" key="2">
    <source>
        <dbReference type="ARBA" id="ARBA00022490"/>
    </source>
</evidence>
<evidence type="ECO:0000256" key="6">
    <source>
        <dbReference type="ARBA" id="ARBA00023212"/>
    </source>
</evidence>
<comment type="similarity">
    <text evidence="9">Belongs to the DRC2 family.</text>
</comment>
<dbReference type="Pfam" id="PF14772">
    <property type="entry name" value="NYD-SP28"/>
    <property type="match status" value="1"/>
</dbReference>
<keyword evidence="6" id="KW-0206">Cytoskeleton</keyword>
<sequence length="354" mass="40503">MAPKKKKVAEQQESEEERAARLEALATAAKEAAVRREEAARQKLLDRQKHEEALTRLNAPKVHTEWRERMRGAKLVELRAEAERMQDAHTRTMHARNHALQALDVKLQEAEDLQLEAHSTHVQTLDRLVQLQRERIDAAVLMYEEDRKALAQDYEQKTQSIMQSYEAARAEEDIIQVAMHRHFAKCEAEQKLVYQTARAEAQNAASEEYNMLKISREAQIAALKKAIREEEHRHKQTTVDTVKEVEQLQKVDAEGRERLSRNIALIIELEREAAHWRSRAVLADQEWSERHQSLTAERAGTAAKAAFRDGEEPEDLLQGAGSRTAGALHGQEAEVSRQLKESERQYLAENLGLA</sequence>
<evidence type="ECO:0000259" key="13">
    <source>
        <dbReference type="Pfam" id="PF14772"/>
    </source>
</evidence>
<keyword evidence="15" id="KW-1185">Reference proteome</keyword>
<evidence type="ECO:0000256" key="4">
    <source>
        <dbReference type="ARBA" id="ARBA00023054"/>
    </source>
</evidence>
<accession>A0ABP1FQY4</accession>
<feature type="compositionally biased region" description="Basic and acidic residues" evidence="12">
    <location>
        <begin position="331"/>
        <end position="340"/>
    </location>
</feature>
<organism evidence="14 15">
    <name type="scientific">Coccomyxa viridis</name>
    <dbReference type="NCBI Taxonomy" id="1274662"/>
    <lineage>
        <taxon>Eukaryota</taxon>
        <taxon>Viridiplantae</taxon>
        <taxon>Chlorophyta</taxon>
        <taxon>core chlorophytes</taxon>
        <taxon>Trebouxiophyceae</taxon>
        <taxon>Trebouxiophyceae incertae sedis</taxon>
        <taxon>Coccomyxaceae</taxon>
        <taxon>Coccomyxa</taxon>
    </lineage>
</organism>
<comment type="function">
    <text evidence="11">Component of the nexin-dynein regulatory complex (N-DRC), a key regulator of ciliary/flagellar motility which maintains the alignment and integrity of the distal axoneme and regulates microtubule sliding in motile axonemes. Plays a critical role in the assembly of N-DRC and also stabilizes the assembly of multiple inner dynein arms and radial spokes. Coassembles with DRC1 to form a central scaffold needed for assembly of the N-DRC and its attachment to the outer doublet microtubules.</text>
</comment>
<protein>
    <recommendedName>
        <fullName evidence="10">Dynein regulatory complex subunit 2</fullName>
    </recommendedName>
</protein>
<dbReference type="InterPro" id="IPR039750">
    <property type="entry name" value="DRC1/DRC2"/>
</dbReference>
<evidence type="ECO:0000256" key="12">
    <source>
        <dbReference type="SAM" id="MobiDB-lite"/>
    </source>
</evidence>
<evidence type="ECO:0000256" key="3">
    <source>
        <dbReference type="ARBA" id="ARBA00022846"/>
    </source>
</evidence>
<dbReference type="PANTHER" id="PTHR21625:SF0">
    <property type="entry name" value="DYNEIN REGULATORY COMPLEX SUBUNIT 2"/>
    <property type="match status" value="1"/>
</dbReference>
<comment type="caution">
    <text evidence="14">The sequence shown here is derived from an EMBL/GenBank/DDBJ whole genome shotgun (WGS) entry which is preliminary data.</text>
</comment>
<feature type="region of interest" description="Disordered" evidence="12">
    <location>
        <begin position="1"/>
        <end position="20"/>
    </location>
</feature>
<dbReference type="InterPro" id="IPR039505">
    <property type="entry name" value="DRC1/2_N"/>
</dbReference>
<evidence type="ECO:0000256" key="11">
    <source>
        <dbReference type="ARBA" id="ARBA00045865"/>
    </source>
</evidence>